<dbReference type="RefSeq" id="WP_044009655.1">
    <property type="nucleotide sequence ID" value="NZ_BAABQR010000020.1"/>
</dbReference>
<name>A0A0B8QNF6_LACLL</name>
<sequence>MKPLVANLHSINFQKKNRSPDAPQVVTGVINSDGSIKLDWNAVLKAKAYLIHYADANKTDPHDAKYMGYTETNSWTLATAHVPTLVTGDKIYFYVQTYNVVAPSGTTEVEKAAALHDADNITGSAWSTPTILTKN</sequence>
<dbReference type="EMBL" id="BBSI01000019">
    <property type="protein sequence ID" value="GAM80131.1"/>
    <property type="molecule type" value="Genomic_DNA"/>
</dbReference>
<comment type="caution">
    <text evidence="1">The sequence shown here is derived from an EMBL/GenBank/DDBJ whole genome shotgun (WGS) entry which is preliminary data.</text>
</comment>
<dbReference type="SUPFAM" id="SSF49265">
    <property type="entry name" value="Fibronectin type III"/>
    <property type="match status" value="1"/>
</dbReference>
<evidence type="ECO:0000313" key="2">
    <source>
        <dbReference type="Proteomes" id="UP000031847"/>
    </source>
</evidence>
<evidence type="ECO:0000313" key="1">
    <source>
        <dbReference type="EMBL" id="GAM80131.1"/>
    </source>
</evidence>
<protein>
    <submittedName>
        <fullName evidence="1">ABC-type phosphate/phosphonate transport system, permease component</fullName>
    </submittedName>
</protein>
<organism evidence="1 2">
    <name type="scientific">Lactococcus lactis subsp. lactis</name>
    <name type="common">Streptococcus lactis</name>
    <dbReference type="NCBI Taxonomy" id="1360"/>
    <lineage>
        <taxon>Bacteria</taxon>
        <taxon>Bacillati</taxon>
        <taxon>Bacillota</taxon>
        <taxon>Bacilli</taxon>
        <taxon>Lactobacillales</taxon>
        <taxon>Streptococcaceae</taxon>
        <taxon>Lactococcus</taxon>
    </lineage>
</organism>
<dbReference type="InterPro" id="IPR036116">
    <property type="entry name" value="FN3_sf"/>
</dbReference>
<dbReference type="Gene3D" id="2.60.40.10">
    <property type="entry name" value="Immunoglobulins"/>
    <property type="match status" value="1"/>
</dbReference>
<dbReference type="AlphaFoldDB" id="A0A0B8QNF6"/>
<gene>
    <name evidence="1" type="ORF">JCM5805K_1239</name>
</gene>
<proteinExistence type="predicted"/>
<dbReference type="InterPro" id="IPR013783">
    <property type="entry name" value="Ig-like_fold"/>
</dbReference>
<reference evidence="1 2" key="1">
    <citation type="submission" date="2015-01" db="EMBL/GenBank/DDBJ databases">
        <title>Lactococcus lactis subsp.lactis JCM 5805 whole genome shotgun sequence.</title>
        <authorList>
            <person name="Fujii T."/>
            <person name="Tomita Y."/>
            <person name="Ikushima S."/>
            <person name="Fujiwara D."/>
        </authorList>
    </citation>
    <scope>NUCLEOTIDE SEQUENCE [LARGE SCALE GENOMIC DNA]</scope>
    <source>
        <strain evidence="1 2">JCM 5805</strain>
    </source>
</reference>
<accession>A0A0B8QNF6</accession>
<dbReference type="Proteomes" id="UP000031847">
    <property type="component" value="Unassembled WGS sequence"/>
</dbReference>